<reference evidence="2 3" key="1">
    <citation type="submission" date="2023-02" db="EMBL/GenBank/DDBJ databases">
        <title>LHISI_Scaffold_Assembly.</title>
        <authorList>
            <person name="Stuart O.P."/>
            <person name="Cleave R."/>
            <person name="Magrath M.J.L."/>
            <person name="Mikheyev A.S."/>
        </authorList>
    </citation>
    <scope>NUCLEOTIDE SEQUENCE [LARGE SCALE GENOMIC DNA]</scope>
    <source>
        <strain evidence="2">Daus_M_001</strain>
        <tissue evidence="2">Leg muscle</tissue>
    </source>
</reference>
<keyword evidence="3" id="KW-1185">Reference proteome</keyword>
<evidence type="ECO:0000256" key="1">
    <source>
        <dbReference type="SAM" id="MobiDB-lite"/>
    </source>
</evidence>
<protein>
    <submittedName>
        <fullName evidence="2">Uncharacterized protein</fullName>
    </submittedName>
</protein>
<proteinExistence type="predicted"/>
<name>A0ABQ9GTR6_9NEOP</name>
<dbReference type="Proteomes" id="UP001159363">
    <property type="component" value="Chromosome 8"/>
</dbReference>
<feature type="compositionally biased region" description="Basic and acidic residues" evidence="1">
    <location>
        <begin position="1"/>
        <end position="12"/>
    </location>
</feature>
<evidence type="ECO:0000313" key="3">
    <source>
        <dbReference type="Proteomes" id="UP001159363"/>
    </source>
</evidence>
<sequence length="230" mass="25808">MNKSEMDSRETPASKIKRRGSDTGDTDTHALCLIVPTLKVCSVSDTPIGKWLITGSCDRNWRRELQFRFCGEWSDFLPLVTSSAGMNRGRGKGYPRENPPTSGIVRHDSHVRKSGSDPRRESNPVRHCGRQGRRCFAGLLVIGRGPRRISGRGFTALALCVCRRAEDLFPNAPPGTVLREPSCRYITRPAQRWNDRQLTWTDVTAPPCWRSLPLESTCKNLPDNSYLSVP</sequence>
<feature type="region of interest" description="Disordered" evidence="1">
    <location>
        <begin position="1"/>
        <end position="25"/>
    </location>
</feature>
<feature type="compositionally biased region" description="Basic and acidic residues" evidence="1">
    <location>
        <begin position="114"/>
        <end position="124"/>
    </location>
</feature>
<comment type="caution">
    <text evidence="2">The sequence shown here is derived from an EMBL/GenBank/DDBJ whole genome shotgun (WGS) entry which is preliminary data.</text>
</comment>
<organism evidence="2 3">
    <name type="scientific">Dryococelus australis</name>
    <dbReference type="NCBI Taxonomy" id="614101"/>
    <lineage>
        <taxon>Eukaryota</taxon>
        <taxon>Metazoa</taxon>
        <taxon>Ecdysozoa</taxon>
        <taxon>Arthropoda</taxon>
        <taxon>Hexapoda</taxon>
        <taxon>Insecta</taxon>
        <taxon>Pterygota</taxon>
        <taxon>Neoptera</taxon>
        <taxon>Polyneoptera</taxon>
        <taxon>Phasmatodea</taxon>
        <taxon>Verophasmatodea</taxon>
        <taxon>Anareolatae</taxon>
        <taxon>Phasmatidae</taxon>
        <taxon>Eurycanthinae</taxon>
        <taxon>Dryococelus</taxon>
    </lineage>
</organism>
<feature type="region of interest" description="Disordered" evidence="1">
    <location>
        <begin position="87"/>
        <end position="127"/>
    </location>
</feature>
<gene>
    <name evidence="2" type="ORF">PR048_023323</name>
</gene>
<evidence type="ECO:0000313" key="2">
    <source>
        <dbReference type="EMBL" id="KAJ8875428.1"/>
    </source>
</evidence>
<dbReference type="EMBL" id="JARBHB010000009">
    <property type="protein sequence ID" value="KAJ8875428.1"/>
    <property type="molecule type" value="Genomic_DNA"/>
</dbReference>
<accession>A0ABQ9GTR6</accession>